<sequence>MAEQSEARIYGMADQANRDPPPAQGMRGDKASVRAGEGDPALSHQLALGDGNTVTISEGSGVAYAEATGRAGLAGPKLWLEPVSAEDDEPARVSLWPIAAGLLVSAGILAFAAWRMRESRAAANDDPLANFPF</sequence>
<organism evidence="3 4">
    <name type="scientific">Sphingomonas tabacisoli</name>
    <dbReference type="NCBI Taxonomy" id="2249466"/>
    <lineage>
        <taxon>Bacteria</taxon>
        <taxon>Pseudomonadati</taxon>
        <taxon>Pseudomonadota</taxon>
        <taxon>Alphaproteobacteria</taxon>
        <taxon>Sphingomonadales</taxon>
        <taxon>Sphingomonadaceae</taxon>
        <taxon>Sphingomonas</taxon>
    </lineage>
</organism>
<proteinExistence type="predicted"/>
<name>A0ABW4I5M2_9SPHN</name>
<dbReference type="RefSeq" id="WP_380889527.1">
    <property type="nucleotide sequence ID" value="NZ_JBHUDY010000001.1"/>
</dbReference>
<evidence type="ECO:0000313" key="3">
    <source>
        <dbReference type="EMBL" id="MFD1612547.1"/>
    </source>
</evidence>
<accession>A0ABW4I5M2</accession>
<dbReference type="Proteomes" id="UP001597115">
    <property type="component" value="Unassembled WGS sequence"/>
</dbReference>
<feature type="transmembrane region" description="Helical" evidence="2">
    <location>
        <begin position="95"/>
        <end position="114"/>
    </location>
</feature>
<comment type="caution">
    <text evidence="3">The sequence shown here is derived from an EMBL/GenBank/DDBJ whole genome shotgun (WGS) entry which is preliminary data.</text>
</comment>
<keyword evidence="2" id="KW-1133">Transmembrane helix</keyword>
<keyword evidence="2" id="KW-0472">Membrane</keyword>
<feature type="region of interest" description="Disordered" evidence="1">
    <location>
        <begin position="1"/>
        <end position="45"/>
    </location>
</feature>
<evidence type="ECO:0000256" key="2">
    <source>
        <dbReference type="SAM" id="Phobius"/>
    </source>
</evidence>
<gene>
    <name evidence="3" type="ORF">ACFSCW_12120</name>
</gene>
<evidence type="ECO:0000256" key="1">
    <source>
        <dbReference type="SAM" id="MobiDB-lite"/>
    </source>
</evidence>
<keyword evidence="4" id="KW-1185">Reference proteome</keyword>
<reference evidence="4" key="1">
    <citation type="journal article" date="2019" name="Int. J. Syst. Evol. Microbiol.">
        <title>The Global Catalogue of Microorganisms (GCM) 10K type strain sequencing project: providing services to taxonomists for standard genome sequencing and annotation.</title>
        <authorList>
            <consortium name="The Broad Institute Genomics Platform"/>
            <consortium name="The Broad Institute Genome Sequencing Center for Infectious Disease"/>
            <person name="Wu L."/>
            <person name="Ma J."/>
        </authorList>
    </citation>
    <scope>NUCLEOTIDE SEQUENCE [LARGE SCALE GENOMIC DNA]</scope>
    <source>
        <strain evidence="4">CGMCC 1.16275</strain>
    </source>
</reference>
<evidence type="ECO:0000313" key="4">
    <source>
        <dbReference type="Proteomes" id="UP001597115"/>
    </source>
</evidence>
<protein>
    <submittedName>
        <fullName evidence="3">Uncharacterized protein</fullName>
    </submittedName>
</protein>
<keyword evidence="2" id="KW-0812">Transmembrane</keyword>
<dbReference type="EMBL" id="JBHUDY010000001">
    <property type="protein sequence ID" value="MFD1612547.1"/>
    <property type="molecule type" value="Genomic_DNA"/>
</dbReference>